<dbReference type="Proteomes" id="UP000543224">
    <property type="component" value="Unassembled WGS sequence"/>
</dbReference>
<feature type="transmembrane region" description="Helical" evidence="1">
    <location>
        <begin position="58"/>
        <end position="86"/>
    </location>
</feature>
<comment type="caution">
    <text evidence="2">The sequence shown here is derived from an EMBL/GenBank/DDBJ whole genome shotgun (WGS) entry which is preliminary data.</text>
</comment>
<dbReference type="AlphaFoldDB" id="A0A6V8P6U8"/>
<evidence type="ECO:0000313" key="2">
    <source>
        <dbReference type="EMBL" id="GFP26506.1"/>
    </source>
</evidence>
<organism evidence="2 3">
    <name type="scientific">Candidatus Hakubella thermalkaliphila</name>
    <dbReference type="NCBI Taxonomy" id="2754717"/>
    <lineage>
        <taxon>Bacteria</taxon>
        <taxon>Bacillati</taxon>
        <taxon>Actinomycetota</taxon>
        <taxon>Actinomycetota incertae sedis</taxon>
        <taxon>Candidatus Hakubellales</taxon>
        <taxon>Candidatus Hakubellaceae</taxon>
        <taxon>Candidatus Hakubella</taxon>
    </lineage>
</organism>
<keyword evidence="1" id="KW-0472">Membrane</keyword>
<accession>A0A6V8P6U8</accession>
<keyword evidence="1" id="KW-1133">Transmembrane helix</keyword>
<gene>
    <name evidence="2" type="ORF">HKBW3S25_02001</name>
</gene>
<feature type="non-terminal residue" evidence="2">
    <location>
        <position position="88"/>
    </location>
</feature>
<reference evidence="2 3" key="1">
    <citation type="journal article" date="2020" name="Front. Microbiol.">
        <title>Single-cell genomics of novel Actinobacteria with the Wood-Ljungdahl pathway discovered in a serpentinizing system.</title>
        <authorList>
            <person name="Merino N."/>
            <person name="Kawai M."/>
            <person name="Boyd E.S."/>
            <person name="Colman D.R."/>
            <person name="McGlynn S.E."/>
            <person name="Nealson K.H."/>
            <person name="Kurokawa K."/>
            <person name="Hongoh Y."/>
        </authorList>
    </citation>
    <scope>NUCLEOTIDE SEQUENCE [LARGE SCALE GENOMIC DNA]</scope>
    <source>
        <strain evidence="2 3">S25</strain>
    </source>
</reference>
<evidence type="ECO:0000313" key="3">
    <source>
        <dbReference type="Proteomes" id="UP000543224"/>
    </source>
</evidence>
<dbReference type="EMBL" id="BLRX01000659">
    <property type="protein sequence ID" value="GFP26506.1"/>
    <property type="molecule type" value="Genomic_DNA"/>
</dbReference>
<proteinExistence type="predicted"/>
<evidence type="ECO:0000256" key="1">
    <source>
        <dbReference type="SAM" id="Phobius"/>
    </source>
</evidence>
<keyword evidence="1" id="KW-0812">Transmembrane</keyword>
<name>A0A6V8P6U8_9ACTN</name>
<protein>
    <submittedName>
        <fullName evidence="2">Uncharacterized protein</fullName>
    </submittedName>
</protein>
<sequence>MRVTLMTRVDRDRLALLAVGAIGVLLHSAWFSSTEVTYGGWGFHHLESVREWFPIPVVWSNATGLSIYDVLGLALRAFMAAFGLLAST</sequence>